<keyword evidence="4" id="KW-1185">Reference proteome</keyword>
<dbReference type="Proteomes" id="UP000199215">
    <property type="component" value="Unassembled WGS sequence"/>
</dbReference>
<evidence type="ECO:0000313" key="4">
    <source>
        <dbReference type="Proteomes" id="UP000199215"/>
    </source>
</evidence>
<organism evidence="3 4">
    <name type="scientific">Halopenitus malekzadehii</name>
    <dbReference type="NCBI Taxonomy" id="1267564"/>
    <lineage>
        <taxon>Archaea</taxon>
        <taxon>Methanobacteriati</taxon>
        <taxon>Methanobacteriota</taxon>
        <taxon>Stenosarchaea group</taxon>
        <taxon>Halobacteria</taxon>
        <taxon>Halobacteriales</taxon>
        <taxon>Haloferacaceae</taxon>
        <taxon>Halopenitus</taxon>
    </lineage>
</organism>
<dbReference type="InterPro" id="IPR058278">
    <property type="entry name" value="DUF7972"/>
</dbReference>
<sequence>MIPPNPSADPTSRDRSTVPFPGYFAVRSCIGPITMSQNAAPSDTMAERSAGSTWKQRVLLETDRRIVATGLMGAVFLAILTANAATPTPFRTVMQSTDVIHTLFQGLTTALITGVTLVVSINSLVLSQELGAVDDQRERLDGALSFRESVADVIDEPVSPADPGSFIAALVDACANRATAFQAAIDRSSGDIHGDGAPSTDADDPSGDADDLSGDVDDFVTELTRHAERVRTDLTDAQFGTYAVIGPALDFNYSWKVFQARRIGAVHADEISESARETHEDLIDALEGFGLAREHFKTLYFQWELIALSRAMLYTAVPALIVTISMLLFFDTAVAQGSIFGVDVLVVAVAAATTIAVTPFLLLVSFLLRIATMAQRTLAIGPFVLRRSSRTTAVDGDE</sequence>
<keyword evidence="2" id="KW-0472">Membrane</keyword>
<feature type="transmembrane region" description="Helical" evidence="2">
    <location>
        <begin position="311"/>
        <end position="330"/>
    </location>
</feature>
<reference evidence="3 4" key="1">
    <citation type="submission" date="2016-10" db="EMBL/GenBank/DDBJ databases">
        <authorList>
            <person name="de Groot N.N."/>
        </authorList>
    </citation>
    <scope>NUCLEOTIDE SEQUENCE [LARGE SCALE GENOMIC DNA]</scope>
    <source>
        <strain evidence="3 4">IBRC-M10418</strain>
    </source>
</reference>
<evidence type="ECO:0000313" key="3">
    <source>
        <dbReference type="EMBL" id="SEH45992.1"/>
    </source>
</evidence>
<dbReference type="STRING" id="1267564.SAMN05192561_102102"/>
<evidence type="ECO:0000256" key="1">
    <source>
        <dbReference type="SAM" id="MobiDB-lite"/>
    </source>
</evidence>
<protein>
    <submittedName>
        <fullName evidence="3">Uncharacterized protein</fullName>
    </submittedName>
</protein>
<feature type="region of interest" description="Disordered" evidence="1">
    <location>
        <begin position="189"/>
        <end position="213"/>
    </location>
</feature>
<feature type="transmembrane region" description="Helical" evidence="2">
    <location>
        <begin position="66"/>
        <end position="86"/>
    </location>
</feature>
<proteinExistence type="predicted"/>
<gene>
    <name evidence="3" type="ORF">SAMN05192561_102102</name>
</gene>
<feature type="compositionally biased region" description="Acidic residues" evidence="1">
    <location>
        <begin position="201"/>
        <end position="213"/>
    </location>
</feature>
<accession>A0A1H6IFM1</accession>
<dbReference type="AlphaFoldDB" id="A0A1H6IFM1"/>
<evidence type="ECO:0000256" key="2">
    <source>
        <dbReference type="SAM" id="Phobius"/>
    </source>
</evidence>
<name>A0A1H6IFM1_9EURY</name>
<keyword evidence="2" id="KW-1133">Transmembrane helix</keyword>
<keyword evidence="2" id="KW-0812">Transmembrane</keyword>
<dbReference type="EMBL" id="FNWU01000002">
    <property type="protein sequence ID" value="SEH45992.1"/>
    <property type="molecule type" value="Genomic_DNA"/>
</dbReference>
<feature type="transmembrane region" description="Helical" evidence="2">
    <location>
        <begin position="342"/>
        <end position="368"/>
    </location>
</feature>
<feature type="transmembrane region" description="Helical" evidence="2">
    <location>
        <begin position="106"/>
        <end position="127"/>
    </location>
</feature>
<dbReference type="Pfam" id="PF25927">
    <property type="entry name" value="DUF7972"/>
    <property type="match status" value="1"/>
</dbReference>